<protein>
    <submittedName>
        <fullName evidence="1">Uncharacterized protein</fullName>
    </submittedName>
</protein>
<dbReference type="EMBL" id="ANIY01004365">
    <property type="protein sequence ID" value="ETP29901.1"/>
    <property type="molecule type" value="Genomic_DNA"/>
</dbReference>
<organism evidence="1 2">
    <name type="scientific">Phytophthora nicotianae P10297</name>
    <dbReference type="NCBI Taxonomy" id="1317064"/>
    <lineage>
        <taxon>Eukaryota</taxon>
        <taxon>Sar</taxon>
        <taxon>Stramenopiles</taxon>
        <taxon>Oomycota</taxon>
        <taxon>Peronosporomycetes</taxon>
        <taxon>Peronosporales</taxon>
        <taxon>Peronosporaceae</taxon>
        <taxon>Phytophthora</taxon>
    </lineage>
</organism>
<feature type="non-terminal residue" evidence="1">
    <location>
        <position position="1"/>
    </location>
</feature>
<reference evidence="1 2" key="1">
    <citation type="submission" date="2013-11" db="EMBL/GenBank/DDBJ databases">
        <title>The Genome Sequence of Phytophthora parasitica P10297.</title>
        <authorList>
            <consortium name="The Broad Institute Genomics Platform"/>
            <person name="Russ C."/>
            <person name="Tyler B."/>
            <person name="Panabieres F."/>
            <person name="Shan W."/>
            <person name="Tripathy S."/>
            <person name="Grunwald N."/>
            <person name="Machado M."/>
            <person name="Johnson C.S."/>
            <person name="Walker B."/>
            <person name="Young S.K."/>
            <person name="Zeng Q."/>
            <person name="Gargeya S."/>
            <person name="Fitzgerald M."/>
            <person name="Haas B."/>
            <person name="Abouelleil A."/>
            <person name="Allen A.W."/>
            <person name="Alvarado L."/>
            <person name="Arachchi H.M."/>
            <person name="Berlin A.M."/>
            <person name="Chapman S.B."/>
            <person name="Gainer-Dewar J."/>
            <person name="Goldberg J."/>
            <person name="Griggs A."/>
            <person name="Gujja S."/>
            <person name="Hansen M."/>
            <person name="Howarth C."/>
            <person name="Imamovic A."/>
            <person name="Ireland A."/>
            <person name="Larimer J."/>
            <person name="McCowan C."/>
            <person name="Murphy C."/>
            <person name="Pearson M."/>
            <person name="Poon T.W."/>
            <person name="Priest M."/>
            <person name="Roberts A."/>
            <person name="Saif S."/>
            <person name="Shea T."/>
            <person name="Sisk P."/>
            <person name="Sykes S."/>
            <person name="Wortman J."/>
            <person name="Nusbaum C."/>
            <person name="Birren B."/>
        </authorList>
    </citation>
    <scope>NUCLEOTIDE SEQUENCE [LARGE SCALE GENOMIC DNA]</scope>
    <source>
        <strain evidence="1 2">P10297</strain>
    </source>
</reference>
<proteinExistence type="predicted"/>
<evidence type="ECO:0000313" key="2">
    <source>
        <dbReference type="Proteomes" id="UP000018948"/>
    </source>
</evidence>
<dbReference type="Proteomes" id="UP000018948">
    <property type="component" value="Unassembled WGS sequence"/>
</dbReference>
<evidence type="ECO:0000313" key="1">
    <source>
        <dbReference type="EMBL" id="ETP29901.1"/>
    </source>
</evidence>
<name>W2Y4J5_PHYNI</name>
<sequence>SRQEPSTRGPKPMYDKDVVAPVVRQFINASNLALIPVTVGHIQDEITAKCNVTISRFTSPKSCKIFMDGASYHKRNLYPAPTTR</sequence>
<accession>W2Y4J5</accession>
<comment type="caution">
    <text evidence="1">The sequence shown here is derived from an EMBL/GenBank/DDBJ whole genome shotgun (WGS) entry which is preliminary data.</text>
</comment>
<dbReference type="AlphaFoldDB" id="W2Y4J5"/>
<gene>
    <name evidence="1" type="ORF">F442_21021</name>
</gene>